<evidence type="ECO:0000256" key="3">
    <source>
        <dbReference type="ARBA" id="ARBA00022454"/>
    </source>
</evidence>
<keyword evidence="3" id="KW-0158">Chromosome</keyword>
<evidence type="ECO:0000256" key="10">
    <source>
        <dbReference type="ARBA" id="ARBA00064253"/>
    </source>
</evidence>
<keyword evidence="7" id="KW-0469">Meiosis</keyword>
<accession>M7YNW6</accession>
<feature type="region of interest" description="Disordered" evidence="15">
    <location>
        <begin position="1"/>
        <end position="55"/>
    </location>
</feature>
<evidence type="ECO:0000256" key="11">
    <source>
        <dbReference type="ARBA" id="ARBA00067279"/>
    </source>
</evidence>
<dbReference type="Gene3D" id="1.25.10.10">
    <property type="entry name" value="Leucine-rich Repeat Variant"/>
    <property type="match status" value="1"/>
</dbReference>
<keyword evidence="5" id="KW-0159">Chromosome partition</keyword>
<feature type="compositionally biased region" description="Acidic residues" evidence="15">
    <location>
        <begin position="26"/>
        <end position="38"/>
    </location>
</feature>
<evidence type="ECO:0000313" key="17">
    <source>
        <dbReference type="EMBL" id="EMS52298.1"/>
    </source>
</evidence>
<evidence type="ECO:0000256" key="13">
    <source>
        <dbReference type="ARBA" id="ARBA00081834"/>
    </source>
</evidence>
<dbReference type="GO" id="GO:0007062">
    <property type="term" value="P:sister chromatid cohesion"/>
    <property type="evidence" value="ECO:0007669"/>
    <property type="project" value="UniProtKB-ARBA"/>
</dbReference>
<dbReference type="InterPro" id="IPR013721">
    <property type="entry name" value="STAG"/>
</dbReference>
<keyword evidence="6" id="KW-0539">Nucleus</keyword>
<comment type="subunit">
    <text evidence="10">Component of the meiosis-specific cohesin complex, which also contains the SMC1 (SMC1A or SMC1B) and SMC3 heterodimer. Such complex likely contains RAD21, or the meiosis-specific related protein REC8. Interacts with CCDC79/TERB1; recruiting cohesin to telomeres to develop structural rigidity.</text>
</comment>
<keyword evidence="4" id="KW-0597">Phosphoprotein</keyword>
<dbReference type="InterPro" id="IPR011989">
    <property type="entry name" value="ARM-like"/>
</dbReference>
<dbReference type="eggNOG" id="KOG2011">
    <property type="taxonomic scope" value="Eukaryota"/>
</dbReference>
<dbReference type="STRING" id="4572.M7YNW6"/>
<comment type="function">
    <text evidence="9">Meiosis specific component of cohesin complex. The cohesin complex is required for the cohesion of sister chromatids after DNA replication. The cohesin complex apparently forms a large proteinaceous ring within which sister chromatids can be trapped. At anaphase, the complex is cleaved and dissociates from chromatin, allowing sister chromatids to segregate. The meiosis-specific cohesin complex probably replaces mitosis specific cohesin complex when it dissociates from chromatin during prophase I.</text>
</comment>
<dbReference type="Pfam" id="PF08514">
    <property type="entry name" value="STAG"/>
    <property type="match status" value="1"/>
</dbReference>
<dbReference type="GO" id="GO:0003682">
    <property type="term" value="F:chromatin binding"/>
    <property type="evidence" value="ECO:0007669"/>
    <property type="project" value="TreeGrafter"/>
</dbReference>
<reference evidence="17" key="1">
    <citation type="journal article" date="2013" name="Nature">
        <title>Draft genome of the wheat A-genome progenitor Triticum urartu.</title>
        <authorList>
            <person name="Ling H.Q."/>
            <person name="Zhao S."/>
            <person name="Liu D."/>
            <person name="Wang J."/>
            <person name="Sun H."/>
            <person name="Zhang C."/>
            <person name="Fan H."/>
            <person name="Li D."/>
            <person name="Dong L."/>
            <person name="Tao Y."/>
            <person name="Gao C."/>
            <person name="Wu H."/>
            <person name="Li Y."/>
            <person name="Cui Y."/>
            <person name="Guo X."/>
            <person name="Zheng S."/>
            <person name="Wang B."/>
            <person name="Yu K."/>
            <person name="Liang Q."/>
            <person name="Yang W."/>
            <person name="Lou X."/>
            <person name="Chen J."/>
            <person name="Feng M."/>
            <person name="Jian J."/>
            <person name="Zhang X."/>
            <person name="Luo G."/>
            <person name="Jiang Y."/>
            <person name="Liu J."/>
            <person name="Wang Z."/>
            <person name="Sha Y."/>
            <person name="Zhang B."/>
            <person name="Wu H."/>
            <person name="Tang D."/>
            <person name="Shen Q."/>
            <person name="Xue P."/>
            <person name="Zou S."/>
            <person name="Wang X."/>
            <person name="Liu X."/>
            <person name="Wang F."/>
            <person name="Yang Y."/>
            <person name="An X."/>
            <person name="Dong Z."/>
            <person name="Zhang K."/>
            <person name="Zhang X."/>
            <person name="Luo M.C."/>
            <person name="Dvorak J."/>
            <person name="Tong Y."/>
            <person name="Wang J."/>
            <person name="Yang H."/>
            <person name="Li Z."/>
            <person name="Wang D."/>
            <person name="Zhang A."/>
            <person name="Wang J."/>
        </authorList>
    </citation>
    <scope>NUCLEOTIDE SEQUENCE</scope>
</reference>
<dbReference type="PANTHER" id="PTHR11199">
    <property type="entry name" value="STROMAL ANTIGEN"/>
    <property type="match status" value="1"/>
</dbReference>
<dbReference type="PANTHER" id="PTHR11199:SF0">
    <property type="entry name" value="LD34181P-RELATED"/>
    <property type="match status" value="1"/>
</dbReference>
<organism evidence="17">
    <name type="scientific">Triticum urartu</name>
    <name type="common">Red wild einkorn</name>
    <name type="synonym">Crithodium urartu</name>
    <dbReference type="NCBI Taxonomy" id="4572"/>
    <lineage>
        <taxon>Eukaryota</taxon>
        <taxon>Viridiplantae</taxon>
        <taxon>Streptophyta</taxon>
        <taxon>Embryophyta</taxon>
        <taxon>Tracheophyta</taxon>
        <taxon>Spermatophyta</taxon>
        <taxon>Magnoliopsida</taxon>
        <taxon>Liliopsida</taxon>
        <taxon>Poales</taxon>
        <taxon>Poaceae</taxon>
        <taxon>BOP clade</taxon>
        <taxon>Pooideae</taxon>
        <taxon>Triticodae</taxon>
        <taxon>Triticeae</taxon>
        <taxon>Triticinae</taxon>
        <taxon>Triticum</taxon>
    </lineage>
</organism>
<dbReference type="Pfam" id="PF21581">
    <property type="entry name" value="SCD"/>
    <property type="match status" value="1"/>
</dbReference>
<feature type="region of interest" description="Disordered" evidence="15">
    <location>
        <begin position="1243"/>
        <end position="1264"/>
    </location>
</feature>
<dbReference type="PROSITE" id="PS51425">
    <property type="entry name" value="SCD"/>
    <property type="match status" value="1"/>
</dbReference>
<proteinExistence type="inferred from homology"/>
<feature type="domain" description="SCD" evidence="16">
    <location>
        <begin position="293"/>
        <end position="378"/>
    </location>
</feature>
<evidence type="ECO:0000256" key="7">
    <source>
        <dbReference type="ARBA" id="ARBA00023254"/>
    </source>
</evidence>
<evidence type="ECO:0000259" key="16">
    <source>
        <dbReference type="PROSITE" id="PS51425"/>
    </source>
</evidence>
<evidence type="ECO:0000256" key="8">
    <source>
        <dbReference type="ARBA" id="ARBA00023306"/>
    </source>
</evidence>
<dbReference type="OMA" id="QIQEAAY"/>
<protein>
    <recommendedName>
        <fullName evidence="11">Cohesin subunit SA-3</fullName>
    </recommendedName>
    <alternativeName>
        <fullName evidence="13">SCC3 homolog 3</fullName>
    </alternativeName>
    <alternativeName>
        <fullName evidence="12">Stromal antigen 3</fullName>
    </alternativeName>
    <alternativeName>
        <fullName evidence="14">Stromalin-3</fullName>
    </alternativeName>
</protein>
<dbReference type="InterPro" id="IPR056396">
    <property type="entry name" value="HEAT_SCC3-SA"/>
</dbReference>
<dbReference type="FunFam" id="1.25.10.10:FF:000449">
    <property type="entry name" value="Cohesin subunit SA-3"/>
    <property type="match status" value="1"/>
</dbReference>
<evidence type="ECO:0000256" key="9">
    <source>
        <dbReference type="ARBA" id="ARBA00057292"/>
    </source>
</evidence>
<evidence type="ECO:0000256" key="2">
    <source>
        <dbReference type="ARBA" id="ARBA00005486"/>
    </source>
</evidence>
<comment type="subcellular location">
    <subcellularLocation>
        <location evidence="1">Chromosome</location>
    </subcellularLocation>
</comment>
<feature type="region of interest" description="Disordered" evidence="15">
    <location>
        <begin position="1039"/>
        <end position="1131"/>
    </location>
</feature>
<dbReference type="GO" id="GO:0008278">
    <property type="term" value="C:cohesin complex"/>
    <property type="evidence" value="ECO:0007669"/>
    <property type="project" value="TreeGrafter"/>
</dbReference>
<dbReference type="Pfam" id="PF24571">
    <property type="entry name" value="HEAT_SCC3-SA"/>
    <property type="match status" value="1"/>
</dbReference>
<dbReference type="GO" id="GO:0005634">
    <property type="term" value="C:nucleus"/>
    <property type="evidence" value="ECO:0007669"/>
    <property type="project" value="TreeGrafter"/>
</dbReference>
<name>M7YNW6_TRIUA</name>
<gene>
    <name evidence="17" type="ORF">TRIUR3_34834</name>
</gene>
<sequence>MAETIASMRRPKRGRPPRPRESDFVTGEEFEDEEEGEDHAEAADGLAPPRSKRKREASAAAAAALEDLTLIVAKLEIVEKPRTDKRHGYVTCKDTWLISHAVKRLVEDYESNPKSVLFQILTMLFEVCGARHDIYASDLHEAAVDDIVFKLAELARKGLVDDNYSSKRKDLKNFKENLVTFWDSLVLECQNGPLFDDNLFTTIKDYVVAISCTPPRVYRQVASLVGLQLVTSFISVAKTLSGQRETTQRQLNAEKKKHSDGPAVESLNKRLSITHENITYLEESMRKIFSGLFMHRYRDVDPEIRMLCIKSLGIWVVSYPSLFLQDIYLKYLGWTLNDKNAGVRRTSILALQSLYDVDDNIPSLGLFTERFYSRMIQLADDIDISVAVPAIGLIKQLLRHQLLSDDDLGPLYDLLIDEPPMIRRAIGELVYDHLIAQNCKTPSVARDGNNESSEIHISRMLHILREFSDDPVLSSYVIDDIWDDMKAMKDWKCIISMLLDETLIAELTDMDGTNLVRMLRASAKKAVGERIVPATDNRKMYYNKSQKEILENSKSDITNALMKRYPQLLRKYLPDKAKISPLIDMMMLLKLEMYSLKRQEQNFKAAIDLIVDAFFKHGDKDTLRSCIKAIAFCCMKCQADLLDYAENKLKILEDELVLKVKTAIKEVEAGDDEYSLLVNLKRLHELQLSKPVKNDGLFEDMYRILSHLKEMDNEVKSFLLINMFLEVAWCLHAIGVENPSETSIEGLSSKQRSLLEQLYYFLVVLSNYQKEGRSTTVLSSRVCIITAEMWCLFKKSKYSSTKLKNLGYLPQLEYVQKFWKLCEQQLNISDDTEDEDANEEYIEDTNRDAVMIAAAKLLLADTVSKDYLGPEIVSHYVSHGASTTEIIKHLITALKKNADSDIAALFFEALRRAYERYMTYLREGENQNLIAKSYSECQDLANRLAGYYVGAVRIKNKSEILKIIQCGVQFAFVDLPKQLSFLEAALVPFVSKLPSSDIPDILTDVQKRAQDIDMNEDPSAWRPYLTFVEHLREKHARNEVFHEEKEEKPVKRRGRPRKPRDEPVRNLFDGNKSSDEESVSDSDQRGHGGDDDDEDDAFDQPLINTFRPSASKLRSLKGVSQQGTSSQRKAPTASVALMSTALDSFCMSGMEPKFEHTSMVFLNLVRSPTDHPRKKALQPIPQGKGLALELELMAMERRKVDSERREGIEESNEMGMEVLPAVDNEGKRPIHPMPKVVLLPTAKEEPKTPTVGDDERMEEPPNSKRHNYGHYHEEGGRTHFCKVILAPKLECIPMPLDFTKHFVAVPTEFKLRNNTDCSWRVTVKLMHDRIKIDYMVTFKLLTPDTLKVIIFDDDGIELINKCRKHDEAFTARD</sequence>
<dbReference type="GO" id="GO:0051321">
    <property type="term" value="P:meiotic cell cycle"/>
    <property type="evidence" value="ECO:0007669"/>
    <property type="project" value="UniProtKB-KW"/>
</dbReference>
<dbReference type="InterPro" id="IPR039662">
    <property type="entry name" value="Cohesin_Scc3/SA"/>
</dbReference>
<comment type="similarity">
    <text evidence="2">Belongs to the SCC3 family.</text>
</comment>
<dbReference type="GO" id="GO:0007059">
    <property type="term" value="P:chromosome segregation"/>
    <property type="evidence" value="ECO:0007669"/>
    <property type="project" value="UniProtKB-KW"/>
</dbReference>
<evidence type="ECO:0000256" key="14">
    <source>
        <dbReference type="ARBA" id="ARBA00082975"/>
    </source>
</evidence>
<dbReference type="InterPro" id="IPR016024">
    <property type="entry name" value="ARM-type_fold"/>
</dbReference>
<evidence type="ECO:0000256" key="1">
    <source>
        <dbReference type="ARBA" id="ARBA00004286"/>
    </source>
</evidence>
<evidence type="ECO:0000256" key="6">
    <source>
        <dbReference type="ARBA" id="ARBA00023242"/>
    </source>
</evidence>
<evidence type="ECO:0000256" key="12">
    <source>
        <dbReference type="ARBA" id="ARBA00077200"/>
    </source>
</evidence>
<dbReference type="SUPFAM" id="SSF48371">
    <property type="entry name" value="ARM repeat"/>
    <property type="match status" value="1"/>
</dbReference>
<evidence type="ECO:0000256" key="15">
    <source>
        <dbReference type="SAM" id="MobiDB-lite"/>
    </source>
</evidence>
<feature type="compositionally biased region" description="Basic and acidic residues" evidence="15">
    <location>
        <begin position="1039"/>
        <end position="1049"/>
    </location>
</feature>
<dbReference type="InterPro" id="IPR020839">
    <property type="entry name" value="SCD"/>
</dbReference>
<keyword evidence="8" id="KW-0131">Cell cycle</keyword>
<evidence type="ECO:0000256" key="4">
    <source>
        <dbReference type="ARBA" id="ARBA00022553"/>
    </source>
</evidence>
<dbReference type="GO" id="GO:0000785">
    <property type="term" value="C:chromatin"/>
    <property type="evidence" value="ECO:0007669"/>
    <property type="project" value="TreeGrafter"/>
</dbReference>
<feature type="compositionally biased region" description="Polar residues" evidence="15">
    <location>
        <begin position="1118"/>
        <end position="1129"/>
    </location>
</feature>
<evidence type="ECO:0000256" key="5">
    <source>
        <dbReference type="ARBA" id="ARBA00022829"/>
    </source>
</evidence>
<dbReference type="EMBL" id="KD209500">
    <property type="protein sequence ID" value="EMS52298.1"/>
    <property type="molecule type" value="Genomic_DNA"/>
</dbReference>